<dbReference type="EMBL" id="CACRXK020001555">
    <property type="protein sequence ID" value="CAB3989812.1"/>
    <property type="molecule type" value="Genomic_DNA"/>
</dbReference>
<protein>
    <submittedName>
        <fullName evidence="2">Uncharacterized protein</fullName>
    </submittedName>
</protein>
<evidence type="ECO:0000313" key="3">
    <source>
        <dbReference type="Proteomes" id="UP001152795"/>
    </source>
</evidence>
<sequence>MTSQPGRLSLLRNIQDAHKKDIKTYVSGHLNLNKLNKFQEKSSRETWPTSLGAPVRMKPSSQPVHLPVRRGQLTREQQKHKDMQDTVKEFSFGALGRYSAHSTSNDTMQDSAGISQSLSSASQLVRERTETELEKPCLVEELKLPDIMFYASDNAGSQKVSSRKNKEQKTPTCNRKRDFIKSHLGHVTKGDQYEAMKNFESNVMNLPDASDKGLLTGDRVVRKLRRRLKKKLRVLSESSKRGPNFHRLQAHSDCFSEVIEQSTTFSRLLKLIKDEYDSYLAYILEQNRVTRHRRALYSQIPSISKAKSVAEAVRLQQIRLENLENEVRLLLNENDRLRANTGKEVELEIPIAAPSVHCSEHSGLQTRVHVEAVAKDLQEQVEDLHSEIAHELETLDEMRKYQRENCVPSSVCQHFEQCIKETEVDIQKMLKQNEFLEQSIEELEEELAMILSQHGVTEKDSKRLWKKVNLSKVLEYGRSQKQ</sequence>
<name>A0A6S7GJJ9_PARCT</name>
<accession>A0A6S7GJJ9</accession>
<evidence type="ECO:0000313" key="2">
    <source>
        <dbReference type="EMBL" id="CAB3989812.1"/>
    </source>
</evidence>
<dbReference type="OrthoDB" id="10024479at2759"/>
<evidence type="ECO:0000256" key="1">
    <source>
        <dbReference type="ARBA" id="ARBA00023054"/>
    </source>
</evidence>
<keyword evidence="3" id="KW-1185">Reference proteome</keyword>
<dbReference type="Pfam" id="PF15739">
    <property type="entry name" value="TSNAXIP1_N"/>
    <property type="match status" value="1"/>
</dbReference>
<organism evidence="2 3">
    <name type="scientific">Paramuricea clavata</name>
    <name type="common">Red gorgonian</name>
    <name type="synonym">Violescent sea-whip</name>
    <dbReference type="NCBI Taxonomy" id="317549"/>
    <lineage>
        <taxon>Eukaryota</taxon>
        <taxon>Metazoa</taxon>
        <taxon>Cnidaria</taxon>
        <taxon>Anthozoa</taxon>
        <taxon>Octocorallia</taxon>
        <taxon>Malacalcyonacea</taxon>
        <taxon>Plexauridae</taxon>
        <taxon>Paramuricea</taxon>
    </lineage>
</organism>
<dbReference type="Proteomes" id="UP001152795">
    <property type="component" value="Unassembled WGS sequence"/>
</dbReference>
<reference evidence="2" key="1">
    <citation type="submission" date="2020-04" db="EMBL/GenBank/DDBJ databases">
        <authorList>
            <person name="Alioto T."/>
            <person name="Alioto T."/>
            <person name="Gomez Garrido J."/>
        </authorList>
    </citation>
    <scope>NUCLEOTIDE SEQUENCE</scope>
    <source>
        <strain evidence="2">A484AB</strain>
    </source>
</reference>
<keyword evidence="1" id="KW-0175">Coiled coil</keyword>
<dbReference type="PANTHER" id="PTHR34916:SF1">
    <property type="entry name" value="GI:13385330"/>
    <property type="match status" value="1"/>
</dbReference>
<proteinExistence type="predicted"/>
<dbReference type="InterPro" id="IPR032755">
    <property type="entry name" value="TSNAXIP1_N"/>
</dbReference>
<comment type="caution">
    <text evidence="2">The sequence shown here is derived from an EMBL/GenBank/DDBJ whole genome shotgun (WGS) entry which is preliminary data.</text>
</comment>
<gene>
    <name evidence="2" type="ORF">PACLA_8A039676</name>
</gene>
<dbReference type="AlphaFoldDB" id="A0A6S7GJJ9"/>
<dbReference type="PANTHER" id="PTHR34916">
    <property type="entry name" value="GI:13385330"/>
    <property type="match status" value="1"/>
</dbReference>